<name>A0A0N7YL49_9ACTN</name>
<dbReference type="Proteomes" id="UP000048965">
    <property type="component" value="Unassembled WGS sequence"/>
</dbReference>
<dbReference type="Pfam" id="PF02589">
    <property type="entry name" value="LUD_dom"/>
    <property type="match status" value="1"/>
</dbReference>
<evidence type="ECO:0000313" key="3">
    <source>
        <dbReference type="Proteomes" id="UP000048965"/>
    </source>
</evidence>
<dbReference type="EMBL" id="BBNO01000003">
    <property type="protein sequence ID" value="GAO07819.1"/>
    <property type="molecule type" value="Genomic_DNA"/>
</dbReference>
<gene>
    <name evidence="2" type="ORF">TPA0598_03_02800</name>
</gene>
<accession>A0A0N7YL49</accession>
<keyword evidence="3" id="KW-1185">Reference proteome</keyword>
<organism evidence="2 3">
    <name type="scientific">Streptomyces lydicamycinicus</name>
    <dbReference type="NCBI Taxonomy" id="1546107"/>
    <lineage>
        <taxon>Bacteria</taxon>
        <taxon>Bacillati</taxon>
        <taxon>Actinomycetota</taxon>
        <taxon>Actinomycetes</taxon>
        <taxon>Kitasatosporales</taxon>
        <taxon>Streptomycetaceae</taxon>
        <taxon>Streptomyces</taxon>
    </lineage>
</organism>
<proteinExistence type="predicted"/>
<protein>
    <recommendedName>
        <fullName evidence="1">LUD domain-containing protein</fullName>
    </recommendedName>
</protein>
<dbReference type="PANTHER" id="PTHR43682">
    <property type="entry name" value="LACTATE UTILIZATION PROTEIN C"/>
    <property type="match status" value="1"/>
</dbReference>
<reference evidence="2 3" key="2">
    <citation type="journal article" date="2015" name="Stand. Genomic Sci.">
        <title>Draft genome sequence of marine-derived Streptomyces sp. TP-A0598, a producer of anti-MRSA antibiotic lydicamycins.</title>
        <authorList>
            <person name="Komaki H."/>
            <person name="Ichikawa N."/>
            <person name="Hosoyama A."/>
            <person name="Fujita N."/>
            <person name="Igarashi Y."/>
        </authorList>
    </citation>
    <scope>NUCLEOTIDE SEQUENCE [LARGE SCALE GENOMIC DNA]</scope>
    <source>
        <strain evidence="2 3">NBRC 110027</strain>
    </source>
</reference>
<comment type="caution">
    <text evidence="2">The sequence shown here is derived from an EMBL/GenBank/DDBJ whole genome shotgun (WGS) entry which is preliminary data.</text>
</comment>
<dbReference type="OrthoDB" id="9794187at2"/>
<dbReference type="InterPro" id="IPR037171">
    <property type="entry name" value="NagB/RpiA_transferase-like"/>
</dbReference>
<dbReference type="RefSeq" id="WP_107070663.1">
    <property type="nucleotide sequence ID" value="NZ_BBNO01000003.1"/>
</dbReference>
<dbReference type="Gene3D" id="3.40.50.10420">
    <property type="entry name" value="NagB/RpiA/CoA transferase-like"/>
    <property type="match status" value="1"/>
</dbReference>
<feature type="domain" description="LUD" evidence="1">
    <location>
        <begin position="115"/>
        <end position="208"/>
    </location>
</feature>
<dbReference type="InterPro" id="IPR024185">
    <property type="entry name" value="FTHF_cligase-like_sf"/>
</dbReference>
<dbReference type="SUPFAM" id="SSF100950">
    <property type="entry name" value="NagB/RpiA/CoA transferase-like"/>
    <property type="match status" value="1"/>
</dbReference>
<sequence>MTATARETVLHRVRDALALSDGPEVTVPRGYRTGRSLPDEERLALFVDRLVDYRAQVRTCTAATTAAVLAEVLQAHGARKIGVPPGLDPAWLTGYDGETVTDSADVPAPSLDGLDGVVTGSAVSCAETGTIFLDGAAADQGRRALTLVPDLHVCVVELSSVRTGVPEAVAQLTPEHPITLISGPSATSDIELERVEGVHGPRTLAVVIRTDR</sequence>
<dbReference type="InterPro" id="IPR003741">
    <property type="entry name" value="LUD_dom"/>
</dbReference>
<evidence type="ECO:0000313" key="2">
    <source>
        <dbReference type="EMBL" id="GAO07819.1"/>
    </source>
</evidence>
<evidence type="ECO:0000259" key="1">
    <source>
        <dbReference type="Pfam" id="PF02589"/>
    </source>
</evidence>
<dbReference type="PANTHER" id="PTHR43682:SF1">
    <property type="entry name" value="LACTATE UTILIZATION PROTEIN C"/>
    <property type="match status" value="1"/>
</dbReference>
<reference evidence="3" key="1">
    <citation type="submission" date="2014-09" db="EMBL/GenBank/DDBJ databases">
        <title>Whole genome shotgun sequence of Streptomyces sp. NBRC 110027.</title>
        <authorList>
            <person name="Komaki H."/>
            <person name="Ichikawa N."/>
            <person name="Katano-Makiyama Y."/>
            <person name="Hosoyama A."/>
            <person name="Hashimoto M."/>
            <person name="Uohara A."/>
            <person name="Kitahashi Y."/>
            <person name="Ohji S."/>
            <person name="Kimura A."/>
            <person name="Yamazoe A."/>
            <person name="Igarashi Y."/>
            <person name="Fujita N."/>
        </authorList>
    </citation>
    <scope>NUCLEOTIDE SEQUENCE [LARGE SCALE GENOMIC DNA]</scope>
    <source>
        <strain evidence="3">NBRC 110027</strain>
    </source>
</reference>
<dbReference type="AlphaFoldDB" id="A0A0N7YL49"/>